<evidence type="ECO:0000256" key="3">
    <source>
        <dbReference type="ARBA" id="ARBA00001974"/>
    </source>
</evidence>
<dbReference type="InterPro" id="IPR036136">
    <property type="entry name" value="Nit/Sulf_reduc_fer-like_dom_sf"/>
</dbReference>
<evidence type="ECO:0000256" key="4">
    <source>
        <dbReference type="ARBA" id="ARBA00005096"/>
    </source>
</evidence>
<organism evidence="18 19">
    <name type="scientific">Syntrophotalea carbinolica (strain DSM 2380 / NBRC 103641 / GraBd1)</name>
    <name type="common">Pelobacter carbinolicus</name>
    <dbReference type="NCBI Taxonomy" id="338963"/>
    <lineage>
        <taxon>Bacteria</taxon>
        <taxon>Pseudomonadati</taxon>
        <taxon>Thermodesulfobacteriota</taxon>
        <taxon>Desulfuromonadia</taxon>
        <taxon>Desulfuromonadales</taxon>
        <taxon>Syntrophotaleaceae</taxon>
        <taxon>Syntrophotalea</taxon>
    </lineage>
</organism>
<proteinExistence type="inferred from homology"/>
<evidence type="ECO:0000313" key="18">
    <source>
        <dbReference type="EMBL" id="ABA90114.1"/>
    </source>
</evidence>
<reference evidence="18 19" key="2">
    <citation type="journal article" date="2012" name="BMC Genomics">
        <title>The genome of Pelobacter carbinolicus reveals surprising metabolic capabilities and physiological features.</title>
        <authorList>
            <person name="Aklujkar M."/>
            <person name="Haveman S.A."/>
            <person name="Didonato R.Jr."/>
            <person name="Chertkov O."/>
            <person name="Han C.S."/>
            <person name="Land M.L."/>
            <person name="Brown P."/>
            <person name="Lovley D.R."/>
        </authorList>
    </citation>
    <scope>NUCLEOTIDE SEQUENCE [LARGE SCALE GENOMIC DNA]</scope>
    <source>
        <strain evidence="19">DSM 2380 / NBRC 103641 / GraBd1</strain>
    </source>
</reference>
<dbReference type="HOGENOM" id="CLU_003291_0_0_7"/>
<evidence type="ECO:0000256" key="2">
    <source>
        <dbReference type="ARBA" id="ARBA00001966"/>
    </source>
</evidence>
<dbReference type="SUPFAM" id="SSF51905">
    <property type="entry name" value="FAD/NAD(P)-binding domain"/>
    <property type="match status" value="2"/>
</dbReference>
<dbReference type="InterPro" id="IPR012744">
    <property type="entry name" value="Nitri_red_NirB"/>
</dbReference>
<evidence type="ECO:0000256" key="7">
    <source>
        <dbReference type="ARBA" id="ARBA00022617"/>
    </source>
</evidence>
<evidence type="ECO:0000256" key="5">
    <source>
        <dbReference type="ARBA" id="ARBA00010429"/>
    </source>
</evidence>
<dbReference type="CDD" id="cd03529">
    <property type="entry name" value="Rieske_NirD"/>
    <property type="match status" value="1"/>
</dbReference>
<keyword evidence="7" id="KW-0349">Heme</keyword>
<dbReference type="InterPro" id="IPR006067">
    <property type="entry name" value="NO2/SO3_Rdtase_4Fe4S_dom"/>
</dbReference>
<dbReference type="GO" id="GO:0050660">
    <property type="term" value="F:flavin adenine dinucleotide binding"/>
    <property type="evidence" value="ECO:0007669"/>
    <property type="project" value="InterPro"/>
</dbReference>
<keyword evidence="19" id="KW-1185">Reference proteome</keyword>
<feature type="domain" description="Rieske" evidence="17">
    <location>
        <begin position="846"/>
        <end position="947"/>
    </location>
</feature>
<dbReference type="Pfam" id="PF04324">
    <property type="entry name" value="Fer2_BFD"/>
    <property type="match status" value="1"/>
</dbReference>
<dbReference type="FunFam" id="3.30.413.10:FF:000007">
    <property type="entry name" value="Nitrite reductase [NAD(P)H] large subunit"/>
    <property type="match status" value="1"/>
</dbReference>
<dbReference type="InterPro" id="IPR006066">
    <property type="entry name" value="NO2/SO3_Rdtase_FeS/sirohaem_BS"/>
</dbReference>
<dbReference type="eggNOG" id="COG2146">
    <property type="taxonomic scope" value="Bacteria"/>
</dbReference>
<dbReference type="InterPro" id="IPR012748">
    <property type="entry name" value="Rieske-like_NirD"/>
</dbReference>
<dbReference type="InterPro" id="IPR036188">
    <property type="entry name" value="FAD/NAD-bd_sf"/>
</dbReference>
<keyword evidence="12" id="KW-0560">Oxidoreductase</keyword>
<evidence type="ECO:0000256" key="8">
    <source>
        <dbReference type="ARBA" id="ARBA00022630"/>
    </source>
</evidence>
<dbReference type="Gene3D" id="3.90.480.10">
    <property type="entry name" value="Sulfite Reductase Hemoprotein,Domain 2"/>
    <property type="match status" value="1"/>
</dbReference>
<dbReference type="GO" id="GO:0051539">
    <property type="term" value="F:4 iron, 4 sulfur cluster binding"/>
    <property type="evidence" value="ECO:0007669"/>
    <property type="project" value="UniProtKB-KW"/>
</dbReference>
<keyword evidence="9" id="KW-0001">2Fe-2S</keyword>
<evidence type="ECO:0000256" key="13">
    <source>
        <dbReference type="ARBA" id="ARBA00023004"/>
    </source>
</evidence>
<evidence type="ECO:0000256" key="12">
    <source>
        <dbReference type="ARBA" id="ARBA00023002"/>
    </source>
</evidence>
<dbReference type="OrthoDB" id="9769238at2"/>
<dbReference type="KEGG" id="pca:Pcar_2879"/>
<dbReference type="Pfam" id="PF07992">
    <property type="entry name" value="Pyr_redox_2"/>
    <property type="match status" value="1"/>
</dbReference>
<dbReference type="PRINTS" id="PR00368">
    <property type="entry name" value="FADPNR"/>
</dbReference>
<dbReference type="SUPFAM" id="SSF50022">
    <property type="entry name" value="ISP domain"/>
    <property type="match status" value="1"/>
</dbReference>
<dbReference type="FunFam" id="1.10.10.1100:FF:000002">
    <property type="entry name" value="Nitrite reductase large subunit"/>
    <property type="match status" value="1"/>
</dbReference>
<keyword evidence="8" id="KW-0285">Flavoprotein</keyword>
<dbReference type="InterPro" id="IPR017941">
    <property type="entry name" value="Rieske_2Fe-2S"/>
</dbReference>
<keyword evidence="10" id="KW-0479">Metal-binding</keyword>
<comment type="cofactor">
    <cofactor evidence="2">
        <name>[4Fe-4S] cluster</name>
        <dbReference type="ChEBI" id="CHEBI:49883"/>
    </cofactor>
</comment>
<keyword evidence="6" id="KW-0004">4Fe-4S</keyword>
<dbReference type="Gene3D" id="3.50.50.60">
    <property type="entry name" value="FAD/NAD(P)-binding domain"/>
    <property type="match status" value="2"/>
</dbReference>
<evidence type="ECO:0000313" key="19">
    <source>
        <dbReference type="Proteomes" id="UP000002534"/>
    </source>
</evidence>
<sequence length="971" mass="106358">MTKKIVIIGNGMVGHRFCVELIERGLAGKNRVIVFGGEPRPAYDRVQLSTWFAEESVDLTLEDEAWYRDNGIELSLGDPVIAIDRENRTVSTTSGRCQEYDKLVLATGSSAFMPPIPGMEHTGVFAYRTIDDLEAIAAYSRKVSSVAVIGGGLLGLEAAKACVDLGLETKVVEMAPRLMPRQLDDKGAAVLTEAIERLGIEVLTGVATTGIEGEDTVTGLGCRDRDVLPVEMVVVSAGIVPNDKLARDCGLEIGQRAGIVVNSAMQTSDPAIYAIGECALFEGMIYGLVAPGYEMARVTAAQFDGEVKEFTGFDMSTKLKLLGLDVASLGNPFDDNPDNRVVEVHDTVTGIYKRMVIDPSGKKLLGAILVGDAEPYGMLSLYVKGNKDLPEQPQSLIVKGGAGAGLTIDQLEDEDIICSCNNVSYGTISHAIEEQELRTVDAIQKVTKAGTGCGGCLPMVKAVLKHELAKAGIEMDNSVCGHFRYSRQDLLHIVKTKKIRTFEELLEQYGQGAGCAVCKTQVASIFASLWNEYILDHANLQDTNDRFLGNIQRNGTYSVIPRSPGGEITPEQLIVMGEIAKEFNLYTKLTGSQRVALFGVHLEDLPKVWARLGEVGLESGHAYAKGLRMVKSCVGDTWCRMGMGPSVDFAIELENRYKGMRSPHKLKAAVSGCTRECAEAMCKDFGLIATENGWNLYVGGNGGAFPRHADLLATDLDREKAIRYIDRYLMYYVRTADKLERTATWLGNLEGGVEKLKKVIIEDSLGICAELEADMERIVAGQHDEWAVTLSKPEQLERFRHFANTDGKDPVKLIGVRGQERPENWLKEYAMPEIEPVVLEGPREWVNLGCVSAIPKNSGATFQYGRHQIAVFNFSHRGEWYACQNLCPHKQEMVLSRGLLGDAAGIPQVTCPMHKKSFSLKDGKCANDEIYTIQTFEVKVDGDDLLVKLPTQEDLDRLHICKSNEPCTCFA</sequence>
<evidence type="ECO:0000256" key="14">
    <source>
        <dbReference type="ARBA" id="ARBA00023014"/>
    </source>
</evidence>
<evidence type="ECO:0000256" key="11">
    <source>
        <dbReference type="ARBA" id="ARBA00022827"/>
    </source>
</evidence>
<comment type="cofactor">
    <cofactor evidence="16">
        <name>[2Fe-2S] cluster</name>
        <dbReference type="ChEBI" id="CHEBI:190135"/>
    </cofactor>
</comment>
<name>Q3A0J3_SYNC1</name>
<evidence type="ECO:0000256" key="9">
    <source>
        <dbReference type="ARBA" id="ARBA00022714"/>
    </source>
</evidence>
<keyword evidence="14" id="KW-0411">Iron-sulfur</keyword>
<dbReference type="eggNOG" id="COG1251">
    <property type="taxonomic scope" value="Bacteria"/>
</dbReference>
<dbReference type="SUPFAM" id="SSF55124">
    <property type="entry name" value="Nitrite/Sulfite reductase N-terminal domain-like"/>
    <property type="match status" value="1"/>
</dbReference>
<dbReference type="Pfam" id="PF13806">
    <property type="entry name" value="Rieske_2"/>
    <property type="match status" value="1"/>
</dbReference>
<dbReference type="GO" id="GO:0015980">
    <property type="term" value="P:energy derivation by oxidation of organic compounds"/>
    <property type="evidence" value="ECO:0007669"/>
    <property type="project" value="UniProtKB-ARBA"/>
</dbReference>
<dbReference type="NCBIfam" id="NF011565">
    <property type="entry name" value="PRK14989.1"/>
    <property type="match status" value="1"/>
</dbReference>
<dbReference type="Pfam" id="PF18267">
    <property type="entry name" value="Rubredoxin_C"/>
    <property type="match status" value="1"/>
</dbReference>
<dbReference type="UniPathway" id="UPA00653"/>
<dbReference type="STRING" id="338963.Pcar_2879"/>
<reference evidence="19" key="1">
    <citation type="submission" date="2005-10" db="EMBL/GenBank/DDBJ databases">
        <title>Complete sequence of Pelobacter carbinolicus DSM 2380.</title>
        <authorList>
            <person name="Copeland A."/>
            <person name="Lucas S."/>
            <person name="Lapidus A."/>
            <person name="Barry K."/>
            <person name="Detter J.C."/>
            <person name="Glavina T."/>
            <person name="Hammon N."/>
            <person name="Israni S."/>
            <person name="Pitluck S."/>
            <person name="Chertkov O."/>
            <person name="Schmutz J."/>
            <person name="Larimer F."/>
            <person name="Land M."/>
            <person name="Kyrpides N."/>
            <person name="Ivanova N."/>
            <person name="Richardson P."/>
        </authorList>
    </citation>
    <scope>NUCLEOTIDE SEQUENCE [LARGE SCALE GENOMIC DNA]</scope>
    <source>
        <strain evidence="19">DSM 2380 / NBRC 103641 / GraBd1</strain>
    </source>
</reference>
<dbReference type="PANTHER" id="PTHR43809">
    <property type="entry name" value="NITRITE REDUCTASE (NADH) LARGE SUBUNIT"/>
    <property type="match status" value="1"/>
</dbReference>
<dbReference type="GO" id="GO:0051537">
    <property type="term" value="F:2 iron, 2 sulfur cluster binding"/>
    <property type="evidence" value="ECO:0007669"/>
    <property type="project" value="UniProtKB-KW"/>
</dbReference>
<gene>
    <name evidence="18" type="primary">nasB</name>
    <name evidence="18" type="ordered locus">Pcar_2879</name>
</gene>
<comment type="cofactor">
    <cofactor evidence="3">
        <name>FAD</name>
        <dbReference type="ChEBI" id="CHEBI:57692"/>
    </cofactor>
</comment>
<dbReference type="PROSITE" id="PS51296">
    <property type="entry name" value="RIESKE"/>
    <property type="match status" value="1"/>
</dbReference>
<dbReference type="InterPro" id="IPR016156">
    <property type="entry name" value="FAD/NAD-linked_Rdtase_dimer_sf"/>
</dbReference>
<comment type="pathway">
    <text evidence="4">Nitrogen metabolism; nitrate reduction (assimilation).</text>
</comment>
<keyword evidence="15" id="KW-0534">Nitrate assimilation</keyword>
<dbReference type="Pfam" id="PF03460">
    <property type="entry name" value="NIR_SIR_ferr"/>
    <property type="match status" value="1"/>
</dbReference>
<dbReference type="EMBL" id="CP000142">
    <property type="protein sequence ID" value="ABA90114.1"/>
    <property type="molecule type" value="Genomic_DNA"/>
</dbReference>
<dbReference type="Gene3D" id="1.10.10.1100">
    <property type="entry name" value="BFD-like [2Fe-2S]-binding domain"/>
    <property type="match status" value="1"/>
</dbReference>
<evidence type="ECO:0000256" key="16">
    <source>
        <dbReference type="ARBA" id="ARBA00034078"/>
    </source>
</evidence>
<dbReference type="InterPro" id="IPR045854">
    <property type="entry name" value="NO2/SO3_Rdtase_4Fe4S_sf"/>
</dbReference>
<dbReference type="InterPro" id="IPR052034">
    <property type="entry name" value="NasD-like"/>
</dbReference>
<dbReference type="Pfam" id="PF01077">
    <property type="entry name" value="NIR_SIR"/>
    <property type="match status" value="1"/>
</dbReference>
<dbReference type="GO" id="GO:0050661">
    <property type="term" value="F:NADP binding"/>
    <property type="evidence" value="ECO:0007669"/>
    <property type="project" value="InterPro"/>
</dbReference>
<dbReference type="InterPro" id="IPR007419">
    <property type="entry name" value="BFD-like_2Fe2S-bd_dom"/>
</dbReference>
<dbReference type="InterPro" id="IPR041575">
    <property type="entry name" value="Rubredoxin_C"/>
</dbReference>
<keyword evidence="13" id="KW-0408">Iron</keyword>
<dbReference type="PROSITE" id="PS00365">
    <property type="entry name" value="NIR_SIR"/>
    <property type="match status" value="1"/>
</dbReference>
<dbReference type="Gene3D" id="3.30.390.30">
    <property type="match status" value="1"/>
</dbReference>
<dbReference type="PANTHER" id="PTHR43809:SF1">
    <property type="entry name" value="NITRITE REDUCTASE (NADH) LARGE SUBUNIT"/>
    <property type="match status" value="1"/>
</dbReference>
<dbReference type="NCBIfam" id="TIGR02374">
    <property type="entry name" value="nitri_red_nirB"/>
    <property type="match status" value="1"/>
</dbReference>
<dbReference type="NCBIfam" id="TIGR02378">
    <property type="entry name" value="nirD_assim_sml"/>
    <property type="match status" value="1"/>
</dbReference>
<dbReference type="InterPro" id="IPR036922">
    <property type="entry name" value="Rieske_2Fe-2S_sf"/>
</dbReference>
<dbReference type="InterPro" id="IPR005117">
    <property type="entry name" value="NiRdtase/SiRdtase_haem-b_fer"/>
</dbReference>
<evidence type="ECO:0000256" key="10">
    <source>
        <dbReference type="ARBA" id="ARBA00022723"/>
    </source>
</evidence>
<evidence type="ECO:0000256" key="6">
    <source>
        <dbReference type="ARBA" id="ARBA00022485"/>
    </source>
</evidence>
<accession>Q3A0J3</accession>
<dbReference type="InterPro" id="IPR041854">
    <property type="entry name" value="BFD-like_2Fe2S-bd_dom_sf"/>
</dbReference>
<dbReference type="GO" id="GO:0046872">
    <property type="term" value="F:metal ion binding"/>
    <property type="evidence" value="ECO:0007669"/>
    <property type="project" value="UniProtKB-KW"/>
</dbReference>
<evidence type="ECO:0000256" key="1">
    <source>
        <dbReference type="ARBA" id="ARBA00001929"/>
    </source>
</evidence>
<dbReference type="GO" id="GO:0020037">
    <property type="term" value="F:heme binding"/>
    <property type="evidence" value="ECO:0007669"/>
    <property type="project" value="InterPro"/>
</dbReference>
<keyword evidence="11" id="KW-0274">FAD</keyword>
<dbReference type="PRINTS" id="PR00411">
    <property type="entry name" value="PNDRDTASEI"/>
</dbReference>
<protein>
    <submittedName>
        <fullName evidence="18">Nitrite reductase, NAD(P)H-dependent</fullName>
    </submittedName>
</protein>
<dbReference type="RefSeq" id="WP_011342665.1">
    <property type="nucleotide sequence ID" value="NC_007498.2"/>
</dbReference>
<dbReference type="AlphaFoldDB" id="Q3A0J3"/>
<dbReference type="Gene3D" id="2.102.10.10">
    <property type="entry name" value="Rieske [2Fe-2S] iron-sulphur domain"/>
    <property type="match status" value="1"/>
</dbReference>
<dbReference type="SUPFAM" id="SSF56014">
    <property type="entry name" value="Nitrite and sulphite reductase 4Fe-4S domain-like"/>
    <property type="match status" value="1"/>
</dbReference>
<evidence type="ECO:0000256" key="15">
    <source>
        <dbReference type="ARBA" id="ARBA00023063"/>
    </source>
</evidence>
<dbReference type="InterPro" id="IPR023753">
    <property type="entry name" value="FAD/NAD-binding_dom"/>
</dbReference>
<dbReference type="GO" id="GO:0042128">
    <property type="term" value="P:nitrate assimilation"/>
    <property type="evidence" value="ECO:0007669"/>
    <property type="project" value="UniProtKB-UniPathway"/>
</dbReference>
<comment type="similarity">
    <text evidence="5">Belongs to the nitrite and sulfite reductase 4Fe-4S domain family.</text>
</comment>
<dbReference type="Gene3D" id="3.30.413.10">
    <property type="entry name" value="Sulfite Reductase Hemoprotein, domain 1"/>
    <property type="match status" value="1"/>
</dbReference>
<evidence type="ECO:0000259" key="17">
    <source>
        <dbReference type="PROSITE" id="PS51296"/>
    </source>
</evidence>
<dbReference type="Proteomes" id="UP000002534">
    <property type="component" value="Chromosome"/>
</dbReference>
<comment type="cofactor">
    <cofactor evidence="1">
        <name>siroheme</name>
        <dbReference type="ChEBI" id="CHEBI:60052"/>
    </cofactor>
</comment>
<dbReference type="GO" id="GO:0008942">
    <property type="term" value="F:nitrite reductase [NAD(P)H] activity"/>
    <property type="evidence" value="ECO:0007669"/>
    <property type="project" value="InterPro"/>
</dbReference>